<name>A0ABP7X0J4_9GAMM</name>
<keyword evidence="3" id="KW-1185">Reference proteome</keyword>
<protein>
    <submittedName>
        <fullName evidence="2">Uncharacterized protein</fullName>
    </submittedName>
</protein>
<gene>
    <name evidence="2" type="ORF">GCM10022414_27750</name>
</gene>
<dbReference type="Proteomes" id="UP001500392">
    <property type="component" value="Unassembled WGS sequence"/>
</dbReference>
<evidence type="ECO:0000256" key="1">
    <source>
        <dbReference type="SAM" id="MobiDB-lite"/>
    </source>
</evidence>
<sequence>MAGTVKTTSWIKLAAESCHRQTRRNNNLGTTEENTRAKKRDEDLLHLAPCGDTELIKPGTLI</sequence>
<comment type="caution">
    <text evidence="2">The sequence shown here is derived from an EMBL/GenBank/DDBJ whole genome shotgun (WGS) entry which is preliminary data.</text>
</comment>
<organism evidence="2 3">
    <name type="scientific">Zhongshania borealis</name>
    <dbReference type="NCBI Taxonomy" id="889488"/>
    <lineage>
        <taxon>Bacteria</taxon>
        <taxon>Pseudomonadati</taxon>
        <taxon>Pseudomonadota</taxon>
        <taxon>Gammaproteobacteria</taxon>
        <taxon>Cellvibrionales</taxon>
        <taxon>Spongiibacteraceae</taxon>
        <taxon>Zhongshania</taxon>
    </lineage>
</organism>
<feature type="region of interest" description="Disordered" evidence="1">
    <location>
        <begin position="21"/>
        <end position="40"/>
    </location>
</feature>
<proteinExistence type="predicted"/>
<evidence type="ECO:0000313" key="3">
    <source>
        <dbReference type="Proteomes" id="UP001500392"/>
    </source>
</evidence>
<accession>A0ABP7X0J4</accession>
<dbReference type="EMBL" id="BAABDM010000005">
    <property type="protein sequence ID" value="GAA4100669.1"/>
    <property type="molecule type" value="Genomic_DNA"/>
</dbReference>
<reference evidence="3" key="1">
    <citation type="journal article" date="2019" name="Int. J. Syst. Evol. Microbiol.">
        <title>The Global Catalogue of Microorganisms (GCM) 10K type strain sequencing project: providing services to taxonomists for standard genome sequencing and annotation.</title>
        <authorList>
            <consortium name="The Broad Institute Genomics Platform"/>
            <consortium name="The Broad Institute Genome Sequencing Center for Infectious Disease"/>
            <person name="Wu L."/>
            <person name="Ma J."/>
        </authorList>
    </citation>
    <scope>NUCLEOTIDE SEQUENCE [LARGE SCALE GENOMIC DNA]</scope>
    <source>
        <strain evidence="3">JCM 17304</strain>
    </source>
</reference>
<evidence type="ECO:0000313" key="2">
    <source>
        <dbReference type="EMBL" id="GAA4100669.1"/>
    </source>
</evidence>